<reference evidence="2 4" key="1">
    <citation type="submission" date="2019-07" db="EMBL/GenBank/DDBJ databases">
        <authorList>
            <person name="Qu J.-H."/>
        </authorList>
    </citation>
    <scope>NUCLEOTIDE SEQUENCE [LARGE SCALE GENOMIC DNA]</scope>
    <source>
        <strain evidence="2 4">MDT1-10-3</strain>
    </source>
</reference>
<reference evidence="2 4" key="2">
    <citation type="submission" date="2019-09" db="EMBL/GenBank/DDBJ databases">
        <title>A bacterium isolated from glacier soil.</title>
        <authorList>
            <person name="Liu Q."/>
        </authorList>
    </citation>
    <scope>NUCLEOTIDE SEQUENCE [LARGE SCALE GENOMIC DNA]</scope>
    <source>
        <strain evidence="2 4">MDT1-10-3</strain>
    </source>
</reference>
<name>A0A5M8QNQ4_9BACT</name>
<protein>
    <recommendedName>
        <fullName evidence="1">GMT-like wHTH domain-containing protein</fullName>
    </recommendedName>
</protein>
<keyword evidence="5" id="KW-1185">Reference proteome</keyword>
<evidence type="ECO:0000313" key="3">
    <source>
        <dbReference type="EMBL" id="MFA1770209.1"/>
    </source>
</evidence>
<dbReference type="OrthoDB" id="845703at2"/>
<feature type="domain" description="GMT-like wHTH" evidence="1">
    <location>
        <begin position="313"/>
        <end position="367"/>
    </location>
</feature>
<evidence type="ECO:0000313" key="5">
    <source>
        <dbReference type="Proteomes" id="UP001570846"/>
    </source>
</evidence>
<dbReference type="InterPro" id="IPR054339">
    <property type="entry name" value="GMT_wHTH"/>
</dbReference>
<reference evidence="3 5" key="3">
    <citation type="submission" date="2024-08" db="EMBL/GenBank/DDBJ databases">
        <authorList>
            <person name="Wei W."/>
        </authorList>
    </citation>
    <scope>NUCLEOTIDE SEQUENCE [LARGE SCALE GENOMIC DNA]</scope>
    <source>
        <strain evidence="3 5">XU2</strain>
    </source>
</reference>
<sequence>MLTERKEDIVAKTDPKDFFRQRRSAAQVKAEFLVAFFPVWCEMLLSEKDPEAKVLYLDANAGLGLEEEGAQPVSFQVLKSIFARSGGRLNLNKAVHPFLYEANKALAATLPQLATELPFYADLQQEPQFLHLPEAQLALQEQEAAADAVFLSLDPFGNKFSQELWARALGQDHTHFLLQFEFKRLTAALSSQKPDHPLHTLLGSRLPALKALLAKTSHAAKKETYVLKAFAESLLEKGYQATRFRINVPGKDQSNHHVWFVSRHELAHTRFKEVVLPYSDVQEDGVPLLGANLKAVRLLVPEYSKYLEFSLVNLIEDLLQNTAVYNSMALEKIYEKHNVGKNYSKANYQTAFEKLKEQGKITLLNPKTGQVVYKLTFATRIKFNP</sequence>
<dbReference type="RefSeq" id="WP_149098003.1">
    <property type="nucleotide sequence ID" value="NZ_BMMG01000002.1"/>
</dbReference>
<organism evidence="2 4">
    <name type="scientific">Rufibacter glacialis</name>
    <dbReference type="NCBI Taxonomy" id="1259555"/>
    <lineage>
        <taxon>Bacteria</taxon>
        <taxon>Pseudomonadati</taxon>
        <taxon>Bacteroidota</taxon>
        <taxon>Cytophagia</taxon>
        <taxon>Cytophagales</taxon>
        <taxon>Hymenobacteraceae</taxon>
        <taxon>Rufibacter</taxon>
    </lineage>
</organism>
<dbReference type="EMBL" id="JBGOGF010000001">
    <property type="protein sequence ID" value="MFA1770209.1"/>
    <property type="molecule type" value="Genomic_DNA"/>
</dbReference>
<dbReference type="AlphaFoldDB" id="A0A5M8QNQ4"/>
<proteinExistence type="predicted"/>
<evidence type="ECO:0000313" key="4">
    <source>
        <dbReference type="Proteomes" id="UP000323866"/>
    </source>
</evidence>
<gene>
    <name evidence="3" type="ORF">ACD591_02820</name>
    <name evidence="2" type="ORF">FOE74_07725</name>
</gene>
<evidence type="ECO:0000259" key="1">
    <source>
        <dbReference type="Pfam" id="PF22560"/>
    </source>
</evidence>
<dbReference type="Pfam" id="PF22560">
    <property type="entry name" value="GMT-wHTH"/>
    <property type="match status" value="1"/>
</dbReference>
<dbReference type="EMBL" id="VKKZ01000019">
    <property type="protein sequence ID" value="KAA6435812.1"/>
    <property type="molecule type" value="Genomic_DNA"/>
</dbReference>
<dbReference type="Proteomes" id="UP001570846">
    <property type="component" value="Unassembled WGS sequence"/>
</dbReference>
<accession>A0A5M8QNQ4</accession>
<dbReference type="Proteomes" id="UP000323866">
    <property type="component" value="Unassembled WGS sequence"/>
</dbReference>
<comment type="caution">
    <text evidence="2">The sequence shown here is derived from an EMBL/GenBank/DDBJ whole genome shotgun (WGS) entry which is preliminary data.</text>
</comment>
<evidence type="ECO:0000313" key="2">
    <source>
        <dbReference type="EMBL" id="KAA6435812.1"/>
    </source>
</evidence>